<evidence type="ECO:0000313" key="1">
    <source>
        <dbReference type="EMBL" id="KAK1407162.1"/>
    </source>
</evidence>
<name>A0AAD8NFM9_TARER</name>
<dbReference type="InterPro" id="IPR056712">
    <property type="entry name" value="DUF7810"/>
</dbReference>
<protein>
    <submittedName>
        <fullName evidence="1">Uncharacterized protein</fullName>
    </submittedName>
</protein>
<keyword evidence="2" id="KW-1185">Reference proteome</keyword>
<dbReference type="AlphaFoldDB" id="A0AAD8NFM9"/>
<sequence>MRSRKHQTPLISPKNLIFTCLIFTLLGLLLITIFSGDEMSVDTTVPPPPELHNTTVKVAPFCATVEDMGNEAVDGFGSGGHFWKESLKVRRLITNHFEMQGASRVRLLSPDQFCKQNFVMGKASEAGFGNEMYKILTAAALSIMLNRSLIIGQTRGKYPFGDYITYANFTFTLREVKHLWKKNDCVGKYNRHLIMRVDDFEKPSQTNVLCSNWRMWKQPIIWFKGTTDAVAAQFFLKNVHAQMRKLASELFGDTQVLRSRPNVIGELLRVMISPSPDVQKAVDWVVNGGRDPHLAVHMRMLMNRSPRAVNAVLNCIKTTIVGINQPRVVLISDTPSLISDLMPKLHGFAEVLHFEYKKYKGNISDGSAVAASSIEFRAKDWGPAPRWVAFVDFFLASRATHAVITGAQRRVGTTYAQLIAALAASYQLDQDHGGPANFSFISSFQNNLLRGGLQNQVGWGHVWNRFAGPLSCHSQPNQCALTPVLPPGWWDGLWQSPIPRDIHRMESFGVKLTGFGTIDENSLEDHCKAKKPSTRTIPICVGYKCF</sequence>
<dbReference type="PANTHER" id="PTHR35736:SF3">
    <property type="match status" value="1"/>
</dbReference>
<accession>A0AAD8NFM9</accession>
<organism evidence="1 2">
    <name type="scientific">Tagetes erecta</name>
    <name type="common">African marigold</name>
    <dbReference type="NCBI Taxonomy" id="13708"/>
    <lineage>
        <taxon>Eukaryota</taxon>
        <taxon>Viridiplantae</taxon>
        <taxon>Streptophyta</taxon>
        <taxon>Embryophyta</taxon>
        <taxon>Tracheophyta</taxon>
        <taxon>Spermatophyta</taxon>
        <taxon>Magnoliopsida</taxon>
        <taxon>eudicotyledons</taxon>
        <taxon>Gunneridae</taxon>
        <taxon>Pentapetalae</taxon>
        <taxon>asterids</taxon>
        <taxon>campanulids</taxon>
        <taxon>Asterales</taxon>
        <taxon>Asteraceae</taxon>
        <taxon>Asteroideae</taxon>
        <taxon>Heliantheae alliance</taxon>
        <taxon>Tageteae</taxon>
        <taxon>Tagetes</taxon>
    </lineage>
</organism>
<dbReference type="PANTHER" id="PTHR35736">
    <property type="entry name" value="EXPRESSED PROTEIN"/>
    <property type="match status" value="1"/>
</dbReference>
<proteinExistence type="predicted"/>
<dbReference type="EMBL" id="JAUHHV010000011">
    <property type="protein sequence ID" value="KAK1407162.1"/>
    <property type="molecule type" value="Genomic_DNA"/>
</dbReference>
<dbReference type="Pfam" id="PF25102">
    <property type="entry name" value="DUF7810"/>
    <property type="match status" value="1"/>
</dbReference>
<comment type="caution">
    <text evidence="1">The sequence shown here is derived from an EMBL/GenBank/DDBJ whole genome shotgun (WGS) entry which is preliminary data.</text>
</comment>
<gene>
    <name evidence="1" type="ORF">QVD17_38773</name>
</gene>
<dbReference type="Proteomes" id="UP001229421">
    <property type="component" value="Unassembled WGS sequence"/>
</dbReference>
<evidence type="ECO:0000313" key="2">
    <source>
        <dbReference type="Proteomes" id="UP001229421"/>
    </source>
</evidence>
<reference evidence="1" key="1">
    <citation type="journal article" date="2023" name="bioRxiv">
        <title>Improved chromosome-level genome assembly for marigold (Tagetes erecta).</title>
        <authorList>
            <person name="Jiang F."/>
            <person name="Yuan L."/>
            <person name="Wang S."/>
            <person name="Wang H."/>
            <person name="Xu D."/>
            <person name="Wang A."/>
            <person name="Fan W."/>
        </authorList>
    </citation>
    <scope>NUCLEOTIDE SEQUENCE</scope>
    <source>
        <strain evidence="1">WSJ</strain>
        <tissue evidence="1">Leaf</tissue>
    </source>
</reference>